<evidence type="ECO:0000313" key="11">
    <source>
        <dbReference type="EMBL" id="PUZ66130.1"/>
    </source>
</evidence>
<comment type="subcellular location">
    <subcellularLocation>
        <location evidence="1">Membrane</location>
        <topology evidence="1">Single-pass membrane protein</topology>
    </subcellularLocation>
</comment>
<organism evidence="11 12">
    <name type="scientific">Panicum hallii var. hallii</name>
    <dbReference type="NCBI Taxonomy" id="1504633"/>
    <lineage>
        <taxon>Eukaryota</taxon>
        <taxon>Viridiplantae</taxon>
        <taxon>Streptophyta</taxon>
        <taxon>Embryophyta</taxon>
        <taxon>Tracheophyta</taxon>
        <taxon>Spermatophyta</taxon>
        <taxon>Magnoliopsida</taxon>
        <taxon>Liliopsida</taxon>
        <taxon>Poales</taxon>
        <taxon>Poaceae</taxon>
        <taxon>PACMAD clade</taxon>
        <taxon>Panicoideae</taxon>
        <taxon>Panicodae</taxon>
        <taxon>Paniceae</taxon>
        <taxon>Panicinae</taxon>
        <taxon>Panicum</taxon>
        <taxon>Panicum sect. Panicum</taxon>
    </lineage>
</organism>
<keyword evidence="2" id="KW-0433">Leucine-rich repeat</keyword>
<protein>
    <recommendedName>
        <fullName evidence="13">Malectin-like domain-containing protein</fullName>
    </recommendedName>
</protein>
<evidence type="ECO:0000256" key="7">
    <source>
        <dbReference type="ARBA" id="ARBA00023136"/>
    </source>
</evidence>
<evidence type="ECO:0000256" key="4">
    <source>
        <dbReference type="ARBA" id="ARBA00022729"/>
    </source>
</evidence>
<evidence type="ECO:0000313" key="12">
    <source>
        <dbReference type="Proteomes" id="UP000244336"/>
    </source>
</evidence>
<dbReference type="STRING" id="1504633.A0A2T7EE70"/>
<dbReference type="PANTHER" id="PTHR45631:SF3">
    <property type="entry name" value="OS05G0393100 PROTEIN"/>
    <property type="match status" value="1"/>
</dbReference>
<reference evidence="11 12" key="1">
    <citation type="submission" date="2018-04" db="EMBL/GenBank/DDBJ databases">
        <title>WGS assembly of Panicum hallii var. hallii HAL2.</title>
        <authorList>
            <person name="Lovell J."/>
            <person name="Jenkins J."/>
            <person name="Lowry D."/>
            <person name="Mamidi S."/>
            <person name="Sreedasyam A."/>
            <person name="Weng X."/>
            <person name="Barry K."/>
            <person name="Bonette J."/>
            <person name="Campitelli B."/>
            <person name="Daum C."/>
            <person name="Gordon S."/>
            <person name="Gould B."/>
            <person name="Lipzen A."/>
            <person name="MacQueen A."/>
            <person name="Palacio-Mejia J."/>
            <person name="Plott C."/>
            <person name="Shakirov E."/>
            <person name="Shu S."/>
            <person name="Yoshinaga Y."/>
            <person name="Zane M."/>
            <person name="Rokhsar D."/>
            <person name="Grimwood J."/>
            <person name="Schmutz J."/>
            <person name="Juenger T."/>
        </authorList>
    </citation>
    <scope>NUCLEOTIDE SEQUENCE [LARGE SCALE GENOMIC DNA]</scope>
    <source>
        <strain evidence="12">cv. HAL2</strain>
    </source>
</reference>
<keyword evidence="4 8" id="KW-0732">Signal</keyword>
<evidence type="ECO:0000256" key="8">
    <source>
        <dbReference type="SAM" id="SignalP"/>
    </source>
</evidence>
<dbReference type="Gene3D" id="2.60.120.430">
    <property type="entry name" value="Galactose-binding lectin"/>
    <property type="match status" value="2"/>
</dbReference>
<keyword evidence="12" id="KW-1185">Reference proteome</keyword>
<dbReference type="GO" id="GO:0016020">
    <property type="term" value="C:membrane"/>
    <property type="evidence" value="ECO:0007669"/>
    <property type="project" value="UniProtKB-SubCell"/>
</dbReference>
<evidence type="ECO:0000259" key="10">
    <source>
        <dbReference type="Pfam" id="PF12819"/>
    </source>
</evidence>
<dbReference type="Pfam" id="PF00560">
    <property type="entry name" value="LRR_1"/>
    <property type="match status" value="2"/>
</dbReference>
<feature type="domain" description="Malectin-like" evidence="10">
    <location>
        <begin position="43"/>
        <end position="367"/>
    </location>
</feature>
<proteinExistence type="predicted"/>
<dbReference type="Pfam" id="PF12819">
    <property type="entry name" value="Malectin_like"/>
    <property type="match status" value="1"/>
</dbReference>
<keyword evidence="6" id="KW-1133">Transmembrane helix</keyword>
<dbReference type="InterPro" id="IPR032675">
    <property type="entry name" value="LRR_dom_sf"/>
</dbReference>
<evidence type="ECO:0000256" key="1">
    <source>
        <dbReference type="ARBA" id="ARBA00004167"/>
    </source>
</evidence>
<dbReference type="InterPro" id="IPR001611">
    <property type="entry name" value="Leu-rich_rpt"/>
</dbReference>
<evidence type="ECO:0000256" key="2">
    <source>
        <dbReference type="ARBA" id="ARBA00022614"/>
    </source>
</evidence>
<evidence type="ECO:0008006" key="13">
    <source>
        <dbReference type="Google" id="ProtNLM"/>
    </source>
</evidence>
<dbReference type="SUPFAM" id="SSF52058">
    <property type="entry name" value="L domain-like"/>
    <property type="match status" value="1"/>
</dbReference>
<dbReference type="Proteomes" id="UP000244336">
    <property type="component" value="Chromosome 3"/>
</dbReference>
<accession>A0A2T7EE70</accession>
<evidence type="ECO:0000256" key="6">
    <source>
        <dbReference type="ARBA" id="ARBA00022989"/>
    </source>
</evidence>
<evidence type="ECO:0000259" key="9">
    <source>
        <dbReference type="Pfam" id="PF08263"/>
    </source>
</evidence>
<dbReference type="Gramene" id="PUZ66130">
    <property type="protein sequence ID" value="PUZ66130"/>
    <property type="gene ID" value="GQ55_3G282200"/>
</dbReference>
<dbReference type="FunFam" id="3.80.10.10:FF:000129">
    <property type="entry name" value="Leucine-rich repeat receptor-like kinase"/>
    <property type="match status" value="1"/>
</dbReference>
<sequence>MPPPQRPHLLAAAAALLFLLLLLLPVHLALGAAEGFRGFSYLLNCGAASLTTDGRGLRWEPDGPYVSGGAPGAPQLPGSGGLLDPTLATLRTFPHRRGAKFCYELPVDKNRRYLLRPTFFHGALSAAASSVPPPVFDLIVDGTFWTAVNTTDDALAGAASSYEGVFPASGRNMSFCLGVNPDYTDAGPFISALQVIQLDDSVYNATDFRTSAMGLIARTKFGSTGDIERYPHDSFDRYWLPFPDSKHAVSSTQNVTSTDFWNLPPPNVFNTAFIAEQDAPLVLQWPPMPLQNDSYYVALYFADTLSENSRTFDVYINDYLFLKGLNVTSAGLSVFATQWILSGLTRVILKPASPFALPPLINAGEVFGLFPIGRLTHPRDVLALESIKKNLQNIPEDWNGDPCMPLGYSWTGVTCNVGSRIRVISLNFSGMGLSGTLSPEIANLTALIDISFASNSLLGRIPDLSNLSKLERLHLQENRLSGLVPGTLGTIKALRELFLYNNSLSGPVPDNLLNKQGLTYRFLPGNLFAPQPPH</sequence>
<dbReference type="Pfam" id="PF08263">
    <property type="entry name" value="LRRNT_2"/>
    <property type="match status" value="1"/>
</dbReference>
<dbReference type="InterPro" id="IPR024788">
    <property type="entry name" value="Malectin-like_Carb-bd_dom"/>
</dbReference>
<keyword evidence="3" id="KW-0812">Transmembrane</keyword>
<dbReference type="PANTHER" id="PTHR45631">
    <property type="entry name" value="OS07G0107800 PROTEIN-RELATED"/>
    <property type="match status" value="1"/>
</dbReference>
<feature type="domain" description="Leucine-rich repeat-containing N-terminal plant-type" evidence="9">
    <location>
        <begin position="378"/>
        <end position="416"/>
    </location>
</feature>
<dbReference type="Gene3D" id="3.80.10.10">
    <property type="entry name" value="Ribonuclease Inhibitor"/>
    <property type="match status" value="1"/>
</dbReference>
<name>A0A2T7EE70_9POAL</name>
<dbReference type="EMBL" id="CM009751">
    <property type="protein sequence ID" value="PUZ66130.1"/>
    <property type="molecule type" value="Genomic_DNA"/>
</dbReference>
<keyword evidence="5" id="KW-0677">Repeat</keyword>
<dbReference type="OrthoDB" id="1394818at2759"/>
<evidence type="ECO:0000256" key="5">
    <source>
        <dbReference type="ARBA" id="ARBA00022737"/>
    </source>
</evidence>
<dbReference type="InterPro" id="IPR013210">
    <property type="entry name" value="LRR_N_plant-typ"/>
</dbReference>
<feature type="signal peptide" evidence="8">
    <location>
        <begin position="1"/>
        <end position="31"/>
    </location>
</feature>
<dbReference type="AlphaFoldDB" id="A0A2T7EE70"/>
<feature type="chain" id="PRO_5015618254" description="Malectin-like domain-containing protein" evidence="8">
    <location>
        <begin position="32"/>
        <end position="534"/>
    </location>
</feature>
<evidence type="ECO:0000256" key="3">
    <source>
        <dbReference type="ARBA" id="ARBA00022692"/>
    </source>
</evidence>
<gene>
    <name evidence="11" type="ORF">GQ55_3G282200</name>
</gene>
<keyword evidence="7" id="KW-0472">Membrane</keyword>